<evidence type="ECO:0000313" key="2">
    <source>
        <dbReference type="EMBL" id="KIJ61132.1"/>
    </source>
</evidence>
<organism evidence="2 3">
    <name type="scientific">Hydnomerulius pinastri MD-312</name>
    <dbReference type="NCBI Taxonomy" id="994086"/>
    <lineage>
        <taxon>Eukaryota</taxon>
        <taxon>Fungi</taxon>
        <taxon>Dikarya</taxon>
        <taxon>Basidiomycota</taxon>
        <taxon>Agaricomycotina</taxon>
        <taxon>Agaricomycetes</taxon>
        <taxon>Agaricomycetidae</taxon>
        <taxon>Boletales</taxon>
        <taxon>Boletales incertae sedis</taxon>
        <taxon>Leucogyrophana</taxon>
    </lineage>
</organism>
<reference evidence="2 3" key="1">
    <citation type="submission" date="2014-04" db="EMBL/GenBank/DDBJ databases">
        <title>Evolutionary Origins and Diversification of the Mycorrhizal Mutualists.</title>
        <authorList>
            <consortium name="DOE Joint Genome Institute"/>
            <consortium name="Mycorrhizal Genomics Consortium"/>
            <person name="Kohler A."/>
            <person name="Kuo A."/>
            <person name="Nagy L.G."/>
            <person name="Floudas D."/>
            <person name="Copeland A."/>
            <person name="Barry K.W."/>
            <person name="Cichocki N."/>
            <person name="Veneault-Fourrey C."/>
            <person name="LaButti K."/>
            <person name="Lindquist E.A."/>
            <person name="Lipzen A."/>
            <person name="Lundell T."/>
            <person name="Morin E."/>
            <person name="Murat C."/>
            <person name="Riley R."/>
            <person name="Ohm R."/>
            <person name="Sun H."/>
            <person name="Tunlid A."/>
            <person name="Henrissat B."/>
            <person name="Grigoriev I.V."/>
            <person name="Hibbett D.S."/>
            <person name="Martin F."/>
        </authorList>
    </citation>
    <scope>NUCLEOTIDE SEQUENCE [LARGE SCALE GENOMIC DNA]</scope>
    <source>
        <strain evidence="2 3">MD-312</strain>
    </source>
</reference>
<proteinExistence type="predicted"/>
<dbReference type="Proteomes" id="UP000053820">
    <property type="component" value="Unassembled WGS sequence"/>
</dbReference>
<protein>
    <submittedName>
        <fullName evidence="2">Uncharacterized protein</fullName>
    </submittedName>
</protein>
<dbReference type="AlphaFoldDB" id="A0A0C9WBV1"/>
<accession>A0A0C9WBV1</accession>
<dbReference type="EMBL" id="KN839865">
    <property type="protein sequence ID" value="KIJ61132.1"/>
    <property type="molecule type" value="Genomic_DNA"/>
</dbReference>
<dbReference type="HOGENOM" id="CLU_2794262_0_0_1"/>
<feature type="region of interest" description="Disordered" evidence="1">
    <location>
        <begin position="1"/>
        <end position="30"/>
    </location>
</feature>
<name>A0A0C9WBV1_9AGAM</name>
<keyword evidence="3" id="KW-1185">Reference proteome</keyword>
<evidence type="ECO:0000256" key="1">
    <source>
        <dbReference type="SAM" id="MobiDB-lite"/>
    </source>
</evidence>
<gene>
    <name evidence="2" type="ORF">HYDPIDRAFT_116426</name>
</gene>
<sequence length="68" mass="7442">MTESDRQNSSLRAGESALDAIEKQENPVSNQIRDEDLMEERIVTTTNETIFCPTVGPIFEGSSPGVSL</sequence>
<evidence type="ECO:0000313" key="3">
    <source>
        <dbReference type="Proteomes" id="UP000053820"/>
    </source>
</evidence>